<evidence type="ECO:0000256" key="5">
    <source>
        <dbReference type="ARBA" id="ARBA00022692"/>
    </source>
</evidence>
<keyword evidence="5 12" id="KW-0812">Transmembrane</keyword>
<name>A0A3B1AN99_9ZZZZ</name>
<dbReference type="PANTHER" id="PTHR39579">
    <property type="entry name" value="INNER MEMBRANE PROTEIN YHCB"/>
    <property type="match status" value="1"/>
</dbReference>
<dbReference type="PANTHER" id="PTHR39579:SF1">
    <property type="entry name" value="INNER MEMBRANE PROTEIN YHCB"/>
    <property type="match status" value="1"/>
</dbReference>
<evidence type="ECO:0000256" key="4">
    <source>
        <dbReference type="ARBA" id="ARBA00022618"/>
    </source>
</evidence>
<keyword evidence="8 12" id="KW-0472">Membrane</keyword>
<proteinExistence type="predicted"/>
<comment type="subcellular location">
    <subcellularLocation>
        <location evidence="1">Cell inner membrane</location>
        <topology evidence="1">Single-pass membrane protein</topology>
    </subcellularLocation>
</comment>
<evidence type="ECO:0000256" key="3">
    <source>
        <dbReference type="ARBA" id="ARBA00022519"/>
    </source>
</evidence>
<keyword evidence="10" id="KW-0175">Coiled coil</keyword>
<dbReference type="AlphaFoldDB" id="A0A3B1AN99"/>
<sequence>MFGEITLLMVLQGAALIAAGAAAGYFLALKGFDKQRDKLNDELENARTEIKEQREKVDKHFLKTALLFNRLTDNYREIYEHLATGAQTLCSPQTNKPKLDQPETRVLPAIEATSTAENECESESEPTATHSPHPDTAATAPTKAEDGEKPTAEAAAETPMSEEATPPKAKTEAPQADATKTSADDKSSTDTPVGADATPAPTGISEEKPATETSTATSTATTSDEEKPASETPTPSETGANVDRHKSPPSIH</sequence>
<keyword evidence="3" id="KW-0997">Cell inner membrane</keyword>
<evidence type="ECO:0000256" key="2">
    <source>
        <dbReference type="ARBA" id="ARBA00022475"/>
    </source>
</evidence>
<feature type="coiled-coil region" evidence="10">
    <location>
        <begin position="29"/>
        <end position="63"/>
    </location>
</feature>
<evidence type="ECO:0000256" key="10">
    <source>
        <dbReference type="SAM" id="Coils"/>
    </source>
</evidence>
<accession>A0A3B1AN99</accession>
<evidence type="ECO:0000256" key="12">
    <source>
        <dbReference type="SAM" id="Phobius"/>
    </source>
</evidence>
<evidence type="ECO:0000256" key="1">
    <source>
        <dbReference type="ARBA" id="ARBA00004377"/>
    </source>
</evidence>
<reference evidence="13" key="1">
    <citation type="submission" date="2018-06" db="EMBL/GenBank/DDBJ databases">
        <authorList>
            <person name="Zhirakovskaya E."/>
        </authorList>
    </citation>
    <scope>NUCLEOTIDE SEQUENCE</scope>
</reference>
<feature type="transmembrane region" description="Helical" evidence="12">
    <location>
        <begin position="6"/>
        <end position="28"/>
    </location>
</feature>
<protein>
    <recommendedName>
        <fullName evidence="14">DUF1043 family protein</fullName>
    </recommendedName>
</protein>
<dbReference type="GO" id="GO:0008360">
    <property type="term" value="P:regulation of cell shape"/>
    <property type="evidence" value="ECO:0007669"/>
    <property type="project" value="UniProtKB-KW"/>
</dbReference>
<dbReference type="GO" id="GO:0005886">
    <property type="term" value="C:plasma membrane"/>
    <property type="evidence" value="ECO:0007669"/>
    <property type="project" value="UniProtKB-SubCell"/>
</dbReference>
<dbReference type="EMBL" id="UOFU01000315">
    <property type="protein sequence ID" value="VAX03191.1"/>
    <property type="molecule type" value="Genomic_DNA"/>
</dbReference>
<feature type="region of interest" description="Disordered" evidence="11">
    <location>
        <begin position="113"/>
        <end position="252"/>
    </location>
</feature>
<evidence type="ECO:0000256" key="6">
    <source>
        <dbReference type="ARBA" id="ARBA00022960"/>
    </source>
</evidence>
<organism evidence="13">
    <name type="scientific">hydrothermal vent metagenome</name>
    <dbReference type="NCBI Taxonomy" id="652676"/>
    <lineage>
        <taxon>unclassified sequences</taxon>
        <taxon>metagenomes</taxon>
        <taxon>ecological metagenomes</taxon>
    </lineage>
</organism>
<dbReference type="InterPro" id="IPR009386">
    <property type="entry name" value="ZapG-like"/>
</dbReference>
<gene>
    <name evidence="13" type="ORF">MNBD_GAMMA20-485</name>
</gene>
<evidence type="ECO:0000256" key="9">
    <source>
        <dbReference type="ARBA" id="ARBA00023306"/>
    </source>
</evidence>
<evidence type="ECO:0000256" key="11">
    <source>
        <dbReference type="SAM" id="MobiDB-lite"/>
    </source>
</evidence>
<keyword evidence="7 12" id="KW-1133">Transmembrane helix</keyword>
<keyword evidence="2" id="KW-1003">Cell membrane</keyword>
<keyword evidence="6" id="KW-0133">Cell shape</keyword>
<dbReference type="Pfam" id="PF06295">
    <property type="entry name" value="ZapG-like"/>
    <property type="match status" value="1"/>
</dbReference>
<feature type="compositionally biased region" description="Low complexity" evidence="11">
    <location>
        <begin position="211"/>
        <end position="222"/>
    </location>
</feature>
<evidence type="ECO:0000313" key="13">
    <source>
        <dbReference type="EMBL" id="VAX03191.1"/>
    </source>
</evidence>
<dbReference type="GO" id="GO:0051301">
    <property type="term" value="P:cell division"/>
    <property type="evidence" value="ECO:0007669"/>
    <property type="project" value="UniProtKB-KW"/>
</dbReference>
<evidence type="ECO:0008006" key="14">
    <source>
        <dbReference type="Google" id="ProtNLM"/>
    </source>
</evidence>
<evidence type="ECO:0000256" key="8">
    <source>
        <dbReference type="ARBA" id="ARBA00023136"/>
    </source>
</evidence>
<keyword evidence="9" id="KW-0131">Cell cycle</keyword>
<feature type="compositionally biased region" description="Low complexity" evidence="11">
    <location>
        <begin position="152"/>
        <end position="167"/>
    </location>
</feature>
<keyword evidence="4" id="KW-0132">Cell division</keyword>
<evidence type="ECO:0000256" key="7">
    <source>
        <dbReference type="ARBA" id="ARBA00022989"/>
    </source>
</evidence>